<dbReference type="InterPro" id="IPR036345">
    <property type="entry name" value="ExoRNase_PH_dom2_sf"/>
</dbReference>
<name>A0ABU5TR61_9CYAN</name>
<keyword evidence="4 7" id="KW-0819">tRNA processing</keyword>
<evidence type="ECO:0000313" key="10">
    <source>
        <dbReference type="EMBL" id="MEA5480679.1"/>
    </source>
</evidence>
<dbReference type="InterPro" id="IPR002381">
    <property type="entry name" value="RNase_PH_bac-type"/>
</dbReference>
<organism evidence="10 11">
    <name type="scientific">Pseudanabaena galeata UHCC 0370</name>
    <dbReference type="NCBI Taxonomy" id="3110310"/>
    <lineage>
        <taxon>Bacteria</taxon>
        <taxon>Bacillati</taxon>
        <taxon>Cyanobacteriota</taxon>
        <taxon>Cyanophyceae</taxon>
        <taxon>Pseudanabaenales</taxon>
        <taxon>Pseudanabaenaceae</taxon>
        <taxon>Pseudanabaena</taxon>
    </lineage>
</organism>
<dbReference type="PANTHER" id="PTHR11953:SF0">
    <property type="entry name" value="EXOSOME COMPLEX COMPONENT RRP41"/>
    <property type="match status" value="1"/>
</dbReference>
<accession>A0ABU5TR61</accession>
<dbReference type="PANTHER" id="PTHR11953">
    <property type="entry name" value="EXOSOME COMPLEX COMPONENT"/>
    <property type="match status" value="1"/>
</dbReference>
<comment type="catalytic activity">
    <reaction evidence="7">
        <text>tRNA(n+1) + phosphate = tRNA(n) + a ribonucleoside 5'-diphosphate</text>
        <dbReference type="Rhea" id="RHEA:10628"/>
        <dbReference type="Rhea" id="RHEA-COMP:17343"/>
        <dbReference type="Rhea" id="RHEA-COMP:17344"/>
        <dbReference type="ChEBI" id="CHEBI:43474"/>
        <dbReference type="ChEBI" id="CHEBI:57930"/>
        <dbReference type="ChEBI" id="CHEBI:173114"/>
        <dbReference type="EC" id="2.7.7.56"/>
    </reaction>
</comment>
<sequence>MIGKTLQTVIMSDLPIIQRPDGRAWDQLRPVHLQHPFTQAPAGSVLAKFGDTQLICTVSIEEGVPKFLIGSNQGWLTAEYRMMPASTIPRQQREFMKLSGRTQEIQRLIGRSLRAALDMTAIANYTFTVDIDVLQADGGTRTGGITGGFVALKAACDRLLSEGKITRSPIRNAVAAVSVGLLDGVPILDLNYKEDVAVSVDLNVVMDSTGKLIEVQGTSESDTFSRSQLNQMLDVAEKGIGELLQIQL</sequence>
<dbReference type="RefSeq" id="WP_323263629.1">
    <property type="nucleotide sequence ID" value="NZ_JAYGIE010000148.1"/>
</dbReference>
<evidence type="ECO:0000256" key="1">
    <source>
        <dbReference type="ARBA" id="ARBA00006678"/>
    </source>
</evidence>
<dbReference type="InterPro" id="IPR015847">
    <property type="entry name" value="ExoRNase_PH_dom2"/>
</dbReference>
<evidence type="ECO:0000259" key="9">
    <source>
        <dbReference type="Pfam" id="PF03725"/>
    </source>
</evidence>
<comment type="similarity">
    <text evidence="1 7">Belongs to the RNase PH family.</text>
</comment>
<keyword evidence="6" id="KW-0694">RNA-binding</keyword>
<reference evidence="10 11" key="1">
    <citation type="submission" date="2023-12" db="EMBL/GenBank/DDBJ databases">
        <title>Baltic Sea Cyanobacteria.</title>
        <authorList>
            <person name="Delbaje E."/>
            <person name="Fewer D.P."/>
            <person name="Shishido T.K."/>
        </authorList>
    </citation>
    <scope>NUCLEOTIDE SEQUENCE [LARGE SCALE GENOMIC DNA]</scope>
    <source>
        <strain evidence="10 11">UHCC 0370</strain>
    </source>
</reference>
<dbReference type="InterPro" id="IPR001247">
    <property type="entry name" value="ExoRNase_PH_dom1"/>
</dbReference>
<protein>
    <recommendedName>
        <fullName evidence="7">Ribonuclease PH</fullName>
        <shortName evidence="7">RNase PH</shortName>
        <ecNumber evidence="7">2.7.7.56</ecNumber>
    </recommendedName>
    <alternativeName>
        <fullName evidence="7">tRNA nucleotidyltransferase</fullName>
    </alternativeName>
</protein>
<evidence type="ECO:0000256" key="7">
    <source>
        <dbReference type="HAMAP-Rule" id="MF_00564"/>
    </source>
</evidence>
<feature type="domain" description="Exoribonuclease phosphorolytic" evidence="9">
    <location>
        <begin position="173"/>
        <end position="239"/>
    </location>
</feature>
<evidence type="ECO:0000256" key="5">
    <source>
        <dbReference type="ARBA" id="ARBA00022695"/>
    </source>
</evidence>
<comment type="caution">
    <text evidence="10">The sequence shown here is derived from an EMBL/GenBank/DDBJ whole genome shotgun (WGS) entry which is preliminary data.</text>
</comment>
<feature type="domain" description="Exoribonuclease phosphorolytic" evidence="8">
    <location>
        <begin position="27"/>
        <end position="155"/>
    </location>
</feature>
<proteinExistence type="inferred from homology"/>
<feature type="binding site" evidence="7">
    <location>
        <begin position="139"/>
        <end position="141"/>
    </location>
    <ligand>
        <name>phosphate</name>
        <dbReference type="ChEBI" id="CHEBI:43474"/>
        <note>substrate</note>
    </ligand>
</feature>
<keyword evidence="5 7" id="KW-0548">Nucleotidyltransferase</keyword>
<comment type="subunit">
    <text evidence="7">Homohexameric ring arranged as a trimer of dimers.</text>
</comment>
<gene>
    <name evidence="7 10" type="primary">rph</name>
    <name evidence="10" type="ORF">VB774_23850</name>
</gene>
<dbReference type="InterPro" id="IPR020568">
    <property type="entry name" value="Ribosomal_Su5_D2-typ_SF"/>
</dbReference>
<keyword evidence="11" id="KW-1185">Reference proteome</keyword>
<evidence type="ECO:0000256" key="2">
    <source>
        <dbReference type="ARBA" id="ARBA00022552"/>
    </source>
</evidence>
<dbReference type="Proteomes" id="UP001301388">
    <property type="component" value="Unassembled WGS sequence"/>
</dbReference>
<evidence type="ECO:0000259" key="8">
    <source>
        <dbReference type="Pfam" id="PF01138"/>
    </source>
</evidence>
<keyword evidence="2 7" id="KW-0698">rRNA processing</keyword>
<keyword evidence="3 7" id="KW-0820">tRNA-binding</keyword>
<evidence type="ECO:0000313" key="11">
    <source>
        <dbReference type="Proteomes" id="UP001301388"/>
    </source>
</evidence>
<dbReference type="HAMAP" id="MF_00564">
    <property type="entry name" value="RNase_PH"/>
    <property type="match status" value="1"/>
</dbReference>
<dbReference type="EC" id="2.7.7.56" evidence="7"/>
<keyword evidence="7" id="KW-0808">Transferase</keyword>
<dbReference type="SUPFAM" id="SSF54211">
    <property type="entry name" value="Ribosomal protein S5 domain 2-like"/>
    <property type="match status" value="1"/>
</dbReference>
<dbReference type="Pfam" id="PF01138">
    <property type="entry name" value="RNase_PH"/>
    <property type="match status" value="1"/>
</dbReference>
<comment type="function">
    <text evidence="7">Phosphorolytic 3'-5' exoribonuclease that plays an important role in tRNA 3'-end maturation. Removes nucleotide residues following the 3'-CCA terminus of tRNAs; can also add nucleotides to the ends of RNA molecules by using nucleoside diphosphates as substrates, but this may not be physiologically important. Probably plays a role in initiation of 16S rRNA degradation (leading to ribosome degradation) during starvation.</text>
</comment>
<dbReference type="Gene3D" id="3.30.230.70">
    <property type="entry name" value="GHMP Kinase, N-terminal domain"/>
    <property type="match status" value="1"/>
</dbReference>
<dbReference type="NCBIfam" id="TIGR01966">
    <property type="entry name" value="RNasePH"/>
    <property type="match status" value="1"/>
</dbReference>
<feature type="binding site" evidence="7">
    <location>
        <position position="101"/>
    </location>
    <ligand>
        <name>phosphate</name>
        <dbReference type="ChEBI" id="CHEBI:43474"/>
        <note>substrate</note>
    </ligand>
</feature>
<dbReference type="Pfam" id="PF03725">
    <property type="entry name" value="RNase_PH_C"/>
    <property type="match status" value="1"/>
</dbReference>
<evidence type="ECO:0000256" key="6">
    <source>
        <dbReference type="ARBA" id="ARBA00022884"/>
    </source>
</evidence>
<dbReference type="EMBL" id="JAYGIE010000148">
    <property type="protein sequence ID" value="MEA5480679.1"/>
    <property type="molecule type" value="Genomic_DNA"/>
</dbReference>
<dbReference type="InterPro" id="IPR027408">
    <property type="entry name" value="PNPase/RNase_PH_dom_sf"/>
</dbReference>
<dbReference type="InterPro" id="IPR050080">
    <property type="entry name" value="RNase_PH"/>
</dbReference>
<dbReference type="SUPFAM" id="SSF55666">
    <property type="entry name" value="Ribonuclease PH domain 2-like"/>
    <property type="match status" value="1"/>
</dbReference>
<evidence type="ECO:0000256" key="3">
    <source>
        <dbReference type="ARBA" id="ARBA00022555"/>
    </source>
</evidence>
<evidence type="ECO:0000256" key="4">
    <source>
        <dbReference type="ARBA" id="ARBA00022694"/>
    </source>
</evidence>